<proteinExistence type="predicted"/>
<reference evidence="1" key="1">
    <citation type="journal article" date="2020" name="Nature">
        <title>Giant virus diversity and host interactions through global metagenomics.</title>
        <authorList>
            <person name="Schulz F."/>
            <person name="Roux S."/>
            <person name="Paez-Espino D."/>
            <person name="Jungbluth S."/>
            <person name="Walsh D.A."/>
            <person name="Denef V.J."/>
            <person name="McMahon K.D."/>
            <person name="Konstantinidis K.T."/>
            <person name="Eloe-Fadrosh E.A."/>
            <person name="Kyrpides N.C."/>
            <person name="Woyke T."/>
        </authorList>
    </citation>
    <scope>NUCLEOTIDE SEQUENCE</scope>
    <source>
        <strain evidence="1">GVMAG-M-3300023174-124</strain>
    </source>
</reference>
<dbReference type="AlphaFoldDB" id="A0A6C0D6F0"/>
<evidence type="ECO:0000313" key="1">
    <source>
        <dbReference type="EMBL" id="QHT11870.1"/>
    </source>
</evidence>
<accession>A0A6C0D6F0</accession>
<organism evidence="1">
    <name type="scientific">viral metagenome</name>
    <dbReference type="NCBI Taxonomy" id="1070528"/>
    <lineage>
        <taxon>unclassified sequences</taxon>
        <taxon>metagenomes</taxon>
        <taxon>organismal metagenomes</taxon>
    </lineage>
</organism>
<dbReference type="InterPro" id="IPR027417">
    <property type="entry name" value="P-loop_NTPase"/>
</dbReference>
<dbReference type="EMBL" id="MN739538">
    <property type="protein sequence ID" value="QHT11870.1"/>
    <property type="molecule type" value="Genomic_DNA"/>
</dbReference>
<protein>
    <submittedName>
        <fullName evidence="1">Uncharacterized protein</fullName>
    </submittedName>
</protein>
<sequence>MKYYETHYEEYIHSVEQYNIHPELSGIYENFPKKIADFGNLIVFGPTGSGKYSQVLYFLKKYSPSKLKYDKKITCQTDKITYIYHISDIHYEIDMSILGCNSKTLWHEIFLQIVDIVSMKTEKTGIIVCKNFHMIHNELLDIFYSYIQHYNHYTSPIQIKFVLITEHVSFLPKNILNCFKIIGVKRPDKSKYVNRIIDSDVREEYNTKNMTEGYLQRINPLIYEKKGNTDERNTSRTYFFISENQIIKSKTKQRIKTIMDYVDPAYIVNIKETESFGLMNDGSQIPRDNFNTICNSIIQEMLQYKKLSFTQFRDTIYDILVYNLDVPECIWYVIYYFIQRKMLSKSDVLAVMEKSHIFLKYFNNNYRPIYHLESIFFYIITIIQKNQAK</sequence>
<name>A0A6C0D6F0_9ZZZZ</name>
<dbReference type="SUPFAM" id="SSF52540">
    <property type="entry name" value="P-loop containing nucleoside triphosphate hydrolases"/>
    <property type="match status" value="1"/>
</dbReference>